<dbReference type="Pfam" id="PF13655">
    <property type="entry name" value="RVT_N"/>
    <property type="match status" value="1"/>
</dbReference>
<proteinExistence type="predicted"/>
<name>A0A1Y9TL74_9RHOD</name>
<dbReference type="Pfam" id="PF08388">
    <property type="entry name" value="GIIM"/>
    <property type="match status" value="1"/>
</dbReference>
<evidence type="ECO:0000259" key="1">
    <source>
        <dbReference type="Pfam" id="PF08388"/>
    </source>
</evidence>
<geneLocation type="chloroplast" evidence="3"/>
<dbReference type="EMBL" id="KY709207">
    <property type="protein sequence ID" value="ARO90320.1"/>
    <property type="molecule type" value="Genomic_DNA"/>
</dbReference>
<feature type="domain" description="Reverse transcriptase N-terminal" evidence="2">
    <location>
        <begin position="18"/>
        <end position="74"/>
    </location>
</feature>
<keyword evidence="3" id="KW-0150">Chloroplast</keyword>
<keyword evidence="3" id="KW-0548">Nucleotidyltransferase</keyword>
<accession>A0A1Y9TL74</accession>
<dbReference type="GO" id="GO:0003964">
    <property type="term" value="F:RNA-directed DNA polymerase activity"/>
    <property type="evidence" value="ECO:0007669"/>
    <property type="project" value="UniProtKB-KW"/>
</dbReference>
<keyword evidence="3" id="KW-0808">Transferase</keyword>
<keyword evidence="3" id="KW-0934">Plastid</keyword>
<organism evidence="3">
    <name type="scientific">Bangiopsis subsimplex</name>
    <dbReference type="NCBI Taxonomy" id="139980"/>
    <lineage>
        <taxon>Eukaryota</taxon>
        <taxon>Rhodophyta</taxon>
        <taxon>Stylonematophyceae</taxon>
        <taxon>Stylonematales</taxon>
        <taxon>Stylonemataceae</taxon>
        <taxon>Bangiopsis</taxon>
    </lineage>
</organism>
<dbReference type="InterPro" id="IPR025960">
    <property type="entry name" value="RVT_N"/>
</dbReference>
<reference evidence="3" key="1">
    <citation type="submission" date="2017-03" db="EMBL/GenBank/DDBJ databases">
        <title>The new red algal subphylum Proteorhodophytina comprises the largest and most divergent plastid genomes known.</title>
        <authorList>
            <person name="Munoz-Gomez S.A."/>
            <person name="Mejia-Franco F.G."/>
            <person name="Durnin K."/>
            <person name="Morgan C."/>
            <person name="Grisdale C.J."/>
            <person name="Archibald J.M."/>
            <person name="Slamovits C.H."/>
        </authorList>
    </citation>
    <scope>NUCLEOTIDE SEQUENCE</scope>
    <source>
        <strain evidence="3">UTEX LB2854</strain>
    </source>
</reference>
<feature type="domain" description="Group II intron maturase-specific" evidence="1">
    <location>
        <begin position="344"/>
        <end position="404"/>
    </location>
</feature>
<dbReference type="AlphaFoldDB" id="A0A1Y9TL74"/>
<protein>
    <submittedName>
        <fullName evidence="3">Putative reverse transcriptase/maturase</fullName>
    </submittedName>
</protein>
<dbReference type="InterPro" id="IPR013597">
    <property type="entry name" value="Mat_intron_G2"/>
</dbReference>
<evidence type="ECO:0000313" key="3">
    <source>
        <dbReference type="EMBL" id="ARO90320.1"/>
    </source>
</evidence>
<sequence>MSKKFFNKLTNQKLISAWKKKSWKKEEKFLFNLQKNIYRLALRGQLEEMTYYQKIIFCSISTKSLAVNKVIQEYNLKISSIIQLKLVLSLRIYSYKQLNLYSYWKNLNINLSYKDFGFIYKQIIVKLIFFILKPQWEAYTEINNFNFQDNIYDRDAVLNLSRIIRYRPFKYFLNGKIKKNDYNYNNHKNFIYKLNNSNIIKNIINFYLNINIARNNSELTDNILTYGIVWSLDTNPFLSKLNNGPAYYINYGKSFCILCNNKDSALLLIKIIRRTFLVLGFSCDINMYGNYDKGFKFIFLKYLISIKKPYLHITSSQEARSQLLHQLRALLYKKDFLGRNRALTHITLQNAILKINVILIHWFNYFKICTLADDFLLMDKIIDNSIYRWQIKKYKRNITITWKRQCLIYINNRKRIGSKRNVVKLLFLEYINRNKYFPLVFYRSIYDLDKVYWK</sequence>
<keyword evidence="3" id="KW-0695">RNA-directed DNA polymerase</keyword>
<evidence type="ECO:0000259" key="2">
    <source>
        <dbReference type="Pfam" id="PF13655"/>
    </source>
</evidence>